<evidence type="ECO:0000313" key="1">
    <source>
        <dbReference type="EMBL" id="MPN30974.1"/>
    </source>
</evidence>
<name>A0A645H3S8_9ZZZZ</name>
<accession>A0A645H3S8</accession>
<organism evidence="1">
    <name type="scientific">bioreactor metagenome</name>
    <dbReference type="NCBI Taxonomy" id="1076179"/>
    <lineage>
        <taxon>unclassified sequences</taxon>
        <taxon>metagenomes</taxon>
        <taxon>ecological metagenomes</taxon>
    </lineage>
</organism>
<comment type="caution">
    <text evidence="1">The sequence shown here is derived from an EMBL/GenBank/DDBJ whole genome shotgun (WGS) entry which is preliminary data.</text>
</comment>
<dbReference type="AlphaFoldDB" id="A0A645H3S8"/>
<sequence length="47" mass="5334">MMVGFTSNYVRVEKPMDRSLVNTIEMVRLGEMNEDGSALIAMNRDVL</sequence>
<proteinExistence type="predicted"/>
<reference evidence="1" key="1">
    <citation type="submission" date="2019-08" db="EMBL/GenBank/DDBJ databases">
        <authorList>
            <person name="Kucharzyk K."/>
            <person name="Murdoch R.W."/>
            <person name="Higgins S."/>
            <person name="Loffler F."/>
        </authorList>
    </citation>
    <scope>NUCLEOTIDE SEQUENCE</scope>
</reference>
<dbReference type="EMBL" id="VSSQ01082295">
    <property type="protein sequence ID" value="MPN30974.1"/>
    <property type="molecule type" value="Genomic_DNA"/>
</dbReference>
<gene>
    <name evidence="1" type="ORF">SDC9_178445</name>
</gene>
<protein>
    <submittedName>
        <fullName evidence="1">Uncharacterized protein</fullName>
    </submittedName>
</protein>